<keyword evidence="1" id="KW-1185">Reference proteome</keyword>
<evidence type="ECO:0000313" key="1">
    <source>
        <dbReference type="Proteomes" id="UP000095287"/>
    </source>
</evidence>
<sequence length="113" mass="13282">MQTLFGQRILSLSKMTRHFSLSPVRRAFKKLADEWKRFCSVEQYERLGTSTPHFCGRHSSSVASPKFPKNSKRSSNVSFEVLRTEVGRDRGSNRTFECVYRTRKTFKDRTRIE</sequence>
<dbReference type="AlphaFoldDB" id="A0A1I7YAC4"/>
<organism evidence="1 2">
    <name type="scientific">Steinernema glaseri</name>
    <dbReference type="NCBI Taxonomy" id="37863"/>
    <lineage>
        <taxon>Eukaryota</taxon>
        <taxon>Metazoa</taxon>
        <taxon>Ecdysozoa</taxon>
        <taxon>Nematoda</taxon>
        <taxon>Chromadorea</taxon>
        <taxon>Rhabditida</taxon>
        <taxon>Tylenchina</taxon>
        <taxon>Panagrolaimomorpha</taxon>
        <taxon>Strongyloidoidea</taxon>
        <taxon>Steinernematidae</taxon>
        <taxon>Steinernema</taxon>
    </lineage>
</organism>
<reference evidence="2" key="1">
    <citation type="submission" date="2016-11" db="UniProtKB">
        <authorList>
            <consortium name="WormBaseParasite"/>
        </authorList>
    </citation>
    <scope>IDENTIFICATION</scope>
</reference>
<dbReference type="WBParaSite" id="L893_g14335.t1">
    <property type="protein sequence ID" value="L893_g14335.t1"/>
    <property type="gene ID" value="L893_g14335"/>
</dbReference>
<accession>A0A1I7YAC4</accession>
<name>A0A1I7YAC4_9BILA</name>
<evidence type="ECO:0000313" key="2">
    <source>
        <dbReference type="WBParaSite" id="L893_g14335.t1"/>
    </source>
</evidence>
<proteinExistence type="predicted"/>
<dbReference type="Proteomes" id="UP000095287">
    <property type="component" value="Unplaced"/>
</dbReference>
<protein>
    <submittedName>
        <fullName evidence="2">HTH_48 domain-containing protein</fullName>
    </submittedName>
</protein>